<sequence length="113" mass="13611">MEDLAAIMPERILQVMKILQKYRQVMKILQKYRQVSTAPGLMTICHKYRQVMKISQKYRQVMKIFKKYQQVRRPSIFHKYSIENEELELQTVRFEVTFIAGKDQKYCGTAFIL</sequence>
<reference evidence="1" key="1">
    <citation type="submission" date="2023-01" db="EMBL/GenBank/DDBJ databases">
        <title>Genome assembly of the deep-sea coral Lophelia pertusa.</title>
        <authorList>
            <person name="Herrera S."/>
            <person name="Cordes E."/>
        </authorList>
    </citation>
    <scope>NUCLEOTIDE SEQUENCE</scope>
    <source>
        <strain evidence="1">USNM1676648</strain>
        <tissue evidence="1">Polyp</tissue>
    </source>
</reference>
<gene>
    <name evidence="1" type="ORF">OS493_022663</name>
</gene>
<dbReference type="Proteomes" id="UP001163046">
    <property type="component" value="Unassembled WGS sequence"/>
</dbReference>
<accession>A0A9W9YM80</accession>
<dbReference type="EMBL" id="MU827317">
    <property type="protein sequence ID" value="KAJ7357845.1"/>
    <property type="molecule type" value="Genomic_DNA"/>
</dbReference>
<organism evidence="1 2">
    <name type="scientific">Desmophyllum pertusum</name>
    <dbReference type="NCBI Taxonomy" id="174260"/>
    <lineage>
        <taxon>Eukaryota</taxon>
        <taxon>Metazoa</taxon>
        <taxon>Cnidaria</taxon>
        <taxon>Anthozoa</taxon>
        <taxon>Hexacorallia</taxon>
        <taxon>Scleractinia</taxon>
        <taxon>Caryophylliina</taxon>
        <taxon>Caryophylliidae</taxon>
        <taxon>Desmophyllum</taxon>
    </lineage>
</organism>
<protein>
    <submittedName>
        <fullName evidence="1">Uncharacterized protein</fullName>
    </submittedName>
</protein>
<proteinExistence type="predicted"/>
<name>A0A9W9YM80_9CNID</name>
<evidence type="ECO:0000313" key="1">
    <source>
        <dbReference type="EMBL" id="KAJ7357845.1"/>
    </source>
</evidence>
<comment type="caution">
    <text evidence="1">The sequence shown here is derived from an EMBL/GenBank/DDBJ whole genome shotgun (WGS) entry which is preliminary data.</text>
</comment>
<keyword evidence="2" id="KW-1185">Reference proteome</keyword>
<dbReference type="AlphaFoldDB" id="A0A9W9YM80"/>
<evidence type="ECO:0000313" key="2">
    <source>
        <dbReference type="Proteomes" id="UP001163046"/>
    </source>
</evidence>